<dbReference type="Pfam" id="PF07762">
    <property type="entry name" value="DUF1618"/>
    <property type="match status" value="1"/>
</dbReference>
<dbReference type="InterPro" id="IPR011676">
    <property type="entry name" value="DUF1618"/>
</dbReference>
<evidence type="ECO:0000313" key="3">
    <source>
        <dbReference type="EMBL" id="WVZ99361.1"/>
    </source>
</evidence>
<dbReference type="AlphaFoldDB" id="A0AAQ3UW64"/>
<feature type="compositionally biased region" description="Basic residues" evidence="1">
    <location>
        <begin position="44"/>
        <end position="53"/>
    </location>
</feature>
<feature type="region of interest" description="Disordered" evidence="1">
    <location>
        <begin position="44"/>
        <end position="113"/>
    </location>
</feature>
<proteinExistence type="predicted"/>
<gene>
    <name evidence="3" type="ORF">U9M48_044682</name>
</gene>
<protein>
    <recommendedName>
        <fullName evidence="2">DUF1618 domain-containing protein</fullName>
    </recommendedName>
</protein>
<sequence length="538" mass="58117">MPPTSSPASELERAWGMGVACTVDIGGLWVANVQAGDIRQMHRSFVKKKKKKKSTGDTTAEQAGGDGEARIGEGTGAGGRPRPEKNARCRENSRETAKGSRSAEPGRVAHGGFTRRSDERLEILCACAHSCRLYGSQGQNPRGGGHCSRAHLLLPANKALFFFPARRHCTTADDPAPPPQTTPWVILGSIPRVAQDAAAADADVSLALAAPPRVSLLTVSPRVFPARPTPQNFPFVLASDASGLLLLSAILPASTSTAGRSCGKTPTRVTLFSTPPRAPRCASRTPFSTRRSSVCSPAPAEGTRPLPSSSRSSAATGPTYDASSLTSWVTKAVRYPLPPRPLAPLRTLAHQGSLWWADYSWGLITANPFADRPVLRFVQLPRPCALQCREGWGMLDMFRYVGVSAGNLRFVDTYNRGGTPTKVTVWTLPHVHSTEWVLEHEATFADIWADDTYKATGLPNRPPVLALIHPHNPAVVYFFLDDHLFAVDVPARKVVECDRYHLLVAPPPNYGIANRFVRAWELPPSVSSVTKGELEVAL</sequence>
<dbReference type="Proteomes" id="UP001341281">
    <property type="component" value="Chromosome 10"/>
</dbReference>
<reference evidence="3 4" key="1">
    <citation type="submission" date="2024-02" db="EMBL/GenBank/DDBJ databases">
        <title>High-quality chromosome-scale genome assembly of Pensacola bahiagrass (Paspalum notatum Flugge var. saurae).</title>
        <authorList>
            <person name="Vega J.M."/>
            <person name="Podio M."/>
            <person name="Orjuela J."/>
            <person name="Siena L.A."/>
            <person name="Pessino S.C."/>
            <person name="Combes M.C."/>
            <person name="Mariac C."/>
            <person name="Albertini E."/>
            <person name="Pupilli F."/>
            <person name="Ortiz J.P.A."/>
            <person name="Leblanc O."/>
        </authorList>
    </citation>
    <scope>NUCLEOTIDE SEQUENCE [LARGE SCALE GENOMIC DNA]</scope>
    <source>
        <strain evidence="3">R1</strain>
        <tissue evidence="3">Leaf</tissue>
    </source>
</reference>
<accession>A0AAQ3UW64</accession>
<name>A0AAQ3UW64_PASNO</name>
<dbReference type="EMBL" id="CP144754">
    <property type="protein sequence ID" value="WVZ99361.1"/>
    <property type="molecule type" value="Genomic_DNA"/>
</dbReference>
<feature type="compositionally biased region" description="Polar residues" evidence="1">
    <location>
        <begin position="285"/>
        <end position="295"/>
    </location>
</feature>
<feature type="domain" description="DUF1618" evidence="2">
    <location>
        <begin position="356"/>
        <end position="477"/>
    </location>
</feature>
<feature type="compositionally biased region" description="Low complexity" evidence="1">
    <location>
        <begin position="302"/>
        <end position="319"/>
    </location>
</feature>
<evidence type="ECO:0000313" key="4">
    <source>
        <dbReference type="Proteomes" id="UP001341281"/>
    </source>
</evidence>
<organism evidence="3 4">
    <name type="scientific">Paspalum notatum var. saurae</name>
    <dbReference type="NCBI Taxonomy" id="547442"/>
    <lineage>
        <taxon>Eukaryota</taxon>
        <taxon>Viridiplantae</taxon>
        <taxon>Streptophyta</taxon>
        <taxon>Embryophyta</taxon>
        <taxon>Tracheophyta</taxon>
        <taxon>Spermatophyta</taxon>
        <taxon>Magnoliopsida</taxon>
        <taxon>Liliopsida</taxon>
        <taxon>Poales</taxon>
        <taxon>Poaceae</taxon>
        <taxon>PACMAD clade</taxon>
        <taxon>Panicoideae</taxon>
        <taxon>Andropogonodae</taxon>
        <taxon>Paspaleae</taxon>
        <taxon>Paspalinae</taxon>
        <taxon>Paspalum</taxon>
    </lineage>
</organism>
<dbReference type="PANTHER" id="PTHR33086:SF96">
    <property type="entry name" value="DUF1618 DOMAIN-CONTAINING PROTEIN"/>
    <property type="match status" value="1"/>
</dbReference>
<feature type="region of interest" description="Disordered" evidence="1">
    <location>
        <begin position="256"/>
        <end position="321"/>
    </location>
</feature>
<evidence type="ECO:0000256" key="1">
    <source>
        <dbReference type="SAM" id="MobiDB-lite"/>
    </source>
</evidence>
<keyword evidence="4" id="KW-1185">Reference proteome</keyword>
<dbReference type="PANTHER" id="PTHR33086">
    <property type="entry name" value="OS05G0468200 PROTEIN-RELATED"/>
    <property type="match status" value="1"/>
</dbReference>
<evidence type="ECO:0000259" key="2">
    <source>
        <dbReference type="Pfam" id="PF07762"/>
    </source>
</evidence>
<feature type="compositionally biased region" description="Basic and acidic residues" evidence="1">
    <location>
        <begin position="81"/>
        <end position="98"/>
    </location>
</feature>